<dbReference type="InterPro" id="IPR007607">
    <property type="entry name" value="BacA/B"/>
</dbReference>
<proteinExistence type="predicted"/>
<gene>
    <name evidence="1" type="ORF">SDC9_01884</name>
</gene>
<sequence length="142" mass="15467">MFNLTKKENNTTHKLLQEAITSIVGEDVNINGDLISNTSIRIDGKVMGNVTAQKLIIVGEKAEIKGDLSSKNIIVFGKLIGNVTATEVQIKKTGTIHGDISVQAIEIEMGGKYNGGLMMNAEQRELNERQKAKETKSNVLID</sequence>
<dbReference type="Pfam" id="PF04519">
    <property type="entry name" value="Bactofilin"/>
    <property type="match status" value="1"/>
</dbReference>
<name>A0A644SP06_9ZZZZ</name>
<comment type="caution">
    <text evidence="1">The sequence shown here is derived from an EMBL/GenBank/DDBJ whole genome shotgun (WGS) entry which is preliminary data.</text>
</comment>
<accession>A0A644SP06</accession>
<dbReference type="AlphaFoldDB" id="A0A644SP06"/>
<reference evidence="1" key="1">
    <citation type="submission" date="2019-08" db="EMBL/GenBank/DDBJ databases">
        <authorList>
            <person name="Kucharzyk K."/>
            <person name="Murdoch R.W."/>
            <person name="Higgins S."/>
            <person name="Loffler F."/>
        </authorList>
    </citation>
    <scope>NUCLEOTIDE SEQUENCE</scope>
</reference>
<dbReference type="PANTHER" id="PTHR35024:SF4">
    <property type="entry name" value="POLYMER-FORMING CYTOSKELETAL PROTEIN"/>
    <property type="match status" value="1"/>
</dbReference>
<dbReference type="PANTHER" id="PTHR35024">
    <property type="entry name" value="HYPOTHETICAL CYTOSOLIC PROTEIN"/>
    <property type="match status" value="1"/>
</dbReference>
<evidence type="ECO:0008006" key="2">
    <source>
        <dbReference type="Google" id="ProtNLM"/>
    </source>
</evidence>
<organism evidence="1">
    <name type="scientific">bioreactor metagenome</name>
    <dbReference type="NCBI Taxonomy" id="1076179"/>
    <lineage>
        <taxon>unclassified sequences</taxon>
        <taxon>metagenomes</taxon>
        <taxon>ecological metagenomes</taxon>
    </lineage>
</organism>
<evidence type="ECO:0000313" key="1">
    <source>
        <dbReference type="EMBL" id="MPL56400.1"/>
    </source>
</evidence>
<protein>
    <recommendedName>
        <fullName evidence="2">Polymer-forming cytoskeletal</fullName>
    </recommendedName>
</protein>
<dbReference type="EMBL" id="VSSQ01000003">
    <property type="protein sequence ID" value="MPL56400.1"/>
    <property type="molecule type" value="Genomic_DNA"/>
</dbReference>